<organism evidence="2 3">
    <name type="scientific">Dendrothele bispora (strain CBS 962.96)</name>
    <dbReference type="NCBI Taxonomy" id="1314807"/>
    <lineage>
        <taxon>Eukaryota</taxon>
        <taxon>Fungi</taxon>
        <taxon>Dikarya</taxon>
        <taxon>Basidiomycota</taxon>
        <taxon>Agaricomycotina</taxon>
        <taxon>Agaricomycetes</taxon>
        <taxon>Agaricomycetidae</taxon>
        <taxon>Agaricales</taxon>
        <taxon>Agaricales incertae sedis</taxon>
        <taxon>Dendrothele</taxon>
    </lineage>
</organism>
<reference evidence="2 3" key="1">
    <citation type="journal article" date="2019" name="Nat. Ecol. Evol.">
        <title>Megaphylogeny resolves global patterns of mushroom evolution.</title>
        <authorList>
            <person name="Varga T."/>
            <person name="Krizsan K."/>
            <person name="Foldi C."/>
            <person name="Dima B."/>
            <person name="Sanchez-Garcia M."/>
            <person name="Sanchez-Ramirez S."/>
            <person name="Szollosi G.J."/>
            <person name="Szarkandi J.G."/>
            <person name="Papp V."/>
            <person name="Albert L."/>
            <person name="Andreopoulos W."/>
            <person name="Angelini C."/>
            <person name="Antonin V."/>
            <person name="Barry K.W."/>
            <person name="Bougher N.L."/>
            <person name="Buchanan P."/>
            <person name="Buyck B."/>
            <person name="Bense V."/>
            <person name="Catcheside P."/>
            <person name="Chovatia M."/>
            <person name="Cooper J."/>
            <person name="Damon W."/>
            <person name="Desjardin D."/>
            <person name="Finy P."/>
            <person name="Geml J."/>
            <person name="Haridas S."/>
            <person name="Hughes K."/>
            <person name="Justo A."/>
            <person name="Karasinski D."/>
            <person name="Kautmanova I."/>
            <person name="Kiss B."/>
            <person name="Kocsube S."/>
            <person name="Kotiranta H."/>
            <person name="LaButti K.M."/>
            <person name="Lechner B.E."/>
            <person name="Liimatainen K."/>
            <person name="Lipzen A."/>
            <person name="Lukacs Z."/>
            <person name="Mihaltcheva S."/>
            <person name="Morgado L.N."/>
            <person name="Niskanen T."/>
            <person name="Noordeloos M.E."/>
            <person name="Ohm R.A."/>
            <person name="Ortiz-Santana B."/>
            <person name="Ovrebo C."/>
            <person name="Racz N."/>
            <person name="Riley R."/>
            <person name="Savchenko A."/>
            <person name="Shiryaev A."/>
            <person name="Soop K."/>
            <person name="Spirin V."/>
            <person name="Szebenyi C."/>
            <person name="Tomsovsky M."/>
            <person name="Tulloss R.E."/>
            <person name="Uehling J."/>
            <person name="Grigoriev I.V."/>
            <person name="Vagvolgyi C."/>
            <person name="Papp T."/>
            <person name="Martin F.M."/>
            <person name="Miettinen O."/>
            <person name="Hibbett D.S."/>
            <person name="Nagy L.G."/>
        </authorList>
    </citation>
    <scope>NUCLEOTIDE SEQUENCE [LARGE SCALE GENOMIC DNA]</scope>
    <source>
        <strain evidence="2 3">CBS 962.96</strain>
    </source>
</reference>
<gene>
    <name evidence="2" type="ORF">K435DRAFT_813452</name>
</gene>
<protein>
    <submittedName>
        <fullName evidence="2">Uncharacterized protein</fullName>
    </submittedName>
</protein>
<evidence type="ECO:0000256" key="1">
    <source>
        <dbReference type="SAM" id="MobiDB-lite"/>
    </source>
</evidence>
<sequence>MGGPIAVPAKVLASGTSTTVVTGSTSAGPQEPLAGGASVTTVTDKQDAEALRTMFHGSSHSEFNNGQFNNVGRDNKTSIVYHIHGNATVCCSSTDLVASHITSTGSTKMVLQDSMPSQLEPEHVDHQYTGAGSTLLTSTAEESGSITDIQTGITTPHEVRRDASTCEDQRSRSCPCTQGKEDHQATPTVDQTTKSG</sequence>
<proteinExistence type="predicted"/>
<dbReference type="AlphaFoldDB" id="A0A4S8KMF0"/>
<keyword evidence="3" id="KW-1185">Reference proteome</keyword>
<feature type="region of interest" description="Disordered" evidence="1">
    <location>
        <begin position="158"/>
        <end position="196"/>
    </location>
</feature>
<accession>A0A4S8KMF0</accession>
<evidence type="ECO:0000313" key="2">
    <source>
        <dbReference type="EMBL" id="THU76378.1"/>
    </source>
</evidence>
<evidence type="ECO:0000313" key="3">
    <source>
        <dbReference type="Proteomes" id="UP000297245"/>
    </source>
</evidence>
<name>A0A4S8KMF0_DENBC</name>
<dbReference type="EMBL" id="ML180951">
    <property type="protein sequence ID" value="THU76378.1"/>
    <property type="molecule type" value="Genomic_DNA"/>
</dbReference>
<dbReference type="Proteomes" id="UP000297245">
    <property type="component" value="Unassembled WGS sequence"/>
</dbReference>
<feature type="compositionally biased region" description="Basic and acidic residues" evidence="1">
    <location>
        <begin position="158"/>
        <end position="171"/>
    </location>
</feature>
<feature type="compositionally biased region" description="Polar residues" evidence="1">
    <location>
        <begin position="185"/>
        <end position="196"/>
    </location>
</feature>